<sequence length="124" mass="14118">MVKEYPAFKAAAVQAGPVYRDRPDYFDTEATLEKAVGFIEDAAKEGARLIVFPETFLPGYPYWSLDLDNGPEWAVTWREYLKHSVEVPGEETELLCEAAKKSNTYLVLGINERGLWDKNISFHD</sequence>
<evidence type="ECO:0000313" key="4">
    <source>
        <dbReference type="Proteomes" id="UP000070549"/>
    </source>
</evidence>
<reference evidence="3 4" key="1">
    <citation type="journal article" date="2016" name="Sci. Rep.">
        <title>Metabolic traits of an uncultured archaeal lineage -MSBL1- from brine pools of the Red Sea.</title>
        <authorList>
            <person name="Mwirichia R."/>
            <person name="Alam I."/>
            <person name="Rashid M."/>
            <person name="Vinu M."/>
            <person name="Ba-Alawi W."/>
            <person name="Anthony Kamau A."/>
            <person name="Kamanda Ngugi D."/>
            <person name="Goker M."/>
            <person name="Klenk H.P."/>
            <person name="Bajic V."/>
            <person name="Stingl U."/>
        </authorList>
    </citation>
    <scope>NUCLEOTIDE SEQUENCE [LARGE SCALE GENOMIC DNA]</scope>
    <source>
        <strain evidence="3">SCGC-AAA382A03</strain>
    </source>
</reference>
<protein>
    <recommendedName>
        <fullName evidence="2">CN hydrolase domain-containing protein</fullName>
    </recommendedName>
</protein>
<dbReference type="InterPro" id="IPR044149">
    <property type="entry name" value="Nitrilases_CHs"/>
</dbReference>
<dbReference type="InterPro" id="IPR000132">
    <property type="entry name" value="Nitrilase/CN_hydratase_CS"/>
</dbReference>
<dbReference type="Proteomes" id="UP000070549">
    <property type="component" value="Unassembled WGS sequence"/>
</dbReference>
<dbReference type="PANTHER" id="PTHR46044:SF1">
    <property type="entry name" value="CN HYDROLASE DOMAIN-CONTAINING PROTEIN"/>
    <property type="match status" value="1"/>
</dbReference>
<dbReference type="AlphaFoldDB" id="A0A133VDH0"/>
<feature type="domain" description="CN hydrolase" evidence="2">
    <location>
        <begin position="8"/>
        <end position="124"/>
    </location>
</feature>
<comment type="caution">
    <text evidence="3">The sequence shown here is derived from an EMBL/GenBank/DDBJ whole genome shotgun (WGS) entry which is preliminary data.</text>
</comment>
<dbReference type="Pfam" id="PF00795">
    <property type="entry name" value="CN_hydrolase"/>
    <property type="match status" value="1"/>
</dbReference>
<proteinExistence type="inferred from homology"/>
<keyword evidence="4" id="KW-1185">Reference proteome</keyword>
<evidence type="ECO:0000256" key="1">
    <source>
        <dbReference type="ARBA" id="ARBA00008129"/>
    </source>
</evidence>
<accession>A0A133VDH0</accession>
<evidence type="ECO:0000313" key="3">
    <source>
        <dbReference type="EMBL" id="KXB04493.1"/>
    </source>
</evidence>
<dbReference type="Gene3D" id="3.60.110.10">
    <property type="entry name" value="Carbon-nitrogen hydrolase"/>
    <property type="match status" value="1"/>
</dbReference>
<dbReference type="PANTHER" id="PTHR46044">
    <property type="entry name" value="NITRILASE"/>
    <property type="match status" value="1"/>
</dbReference>
<dbReference type="SUPFAM" id="SSF56317">
    <property type="entry name" value="Carbon-nitrogen hydrolase"/>
    <property type="match status" value="1"/>
</dbReference>
<dbReference type="InterPro" id="IPR003010">
    <property type="entry name" value="C-N_Hydrolase"/>
</dbReference>
<organism evidence="3 4">
    <name type="scientific">candidate division MSBL1 archaeon SCGC-AAA382A03</name>
    <dbReference type="NCBI Taxonomy" id="1698278"/>
    <lineage>
        <taxon>Archaea</taxon>
        <taxon>Methanobacteriati</taxon>
        <taxon>Methanobacteriota</taxon>
        <taxon>candidate division MSBL1</taxon>
    </lineage>
</organism>
<evidence type="ECO:0000259" key="2">
    <source>
        <dbReference type="PROSITE" id="PS50263"/>
    </source>
</evidence>
<dbReference type="PROSITE" id="PS50263">
    <property type="entry name" value="CN_HYDROLASE"/>
    <property type="match status" value="1"/>
</dbReference>
<dbReference type="EMBL" id="LHYC01000062">
    <property type="protein sequence ID" value="KXB04493.1"/>
    <property type="molecule type" value="Genomic_DNA"/>
</dbReference>
<comment type="similarity">
    <text evidence="1">Belongs to the carbon-nitrogen hydrolase superfamily. Nitrilase family.</text>
</comment>
<gene>
    <name evidence="3" type="ORF">AKJ49_02050</name>
</gene>
<name>A0A133VDH0_9EURY</name>
<dbReference type="InterPro" id="IPR036526">
    <property type="entry name" value="C-N_Hydrolase_sf"/>
</dbReference>
<dbReference type="PROSITE" id="PS00920">
    <property type="entry name" value="NITRIL_CHT_1"/>
    <property type="match status" value="1"/>
</dbReference>
<dbReference type="GO" id="GO:0000257">
    <property type="term" value="F:nitrilase activity"/>
    <property type="evidence" value="ECO:0007669"/>
    <property type="project" value="UniProtKB-ARBA"/>
</dbReference>